<evidence type="ECO:0000259" key="5">
    <source>
        <dbReference type="PROSITE" id="PS50052"/>
    </source>
</evidence>
<dbReference type="Gene3D" id="3.40.50.300">
    <property type="entry name" value="P-loop containing nucleotide triphosphate hydrolases"/>
    <property type="match status" value="1"/>
</dbReference>
<dbReference type="CDD" id="cd08806">
    <property type="entry name" value="CARD_CARD14_CARMA2"/>
    <property type="match status" value="1"/>
</dbReference>
<dbReference type="FunFam" id="3.40.50.300:FF:001294">
    <property type="entry name" value="Caspase recruitment domain family member 14"/>
    <property type="match status" value="1"/>
</dbReference>
<sequence>MSGDCVPEVPDLKEMGEEELWELINDNRHRISLGVRPCNLIPYLRQARVLSEMDEDEILSCHNLTNRCMRTSYMLDLLRTQGRNGAVALLESLMIHYPTLYTQVTGRKPSTEPSRLSGLLKYSELTEYLVRAVTGMQKELQEARNEASTMSARCAALESEIRQVMEHEEKSRCLQAENERMQRHFCSLQREVTKLKDEKCDLYVRYTAAIEEKSALNMRLHDLNLQIYQLQKVQKTQTESEFQKQRSVRRSSLCEIPQLQEEVRSLRCQLVKVEKLDPARQDILAQDLAEAIGSQVELAEQLKIYREDNEKLFREKQELLDQKEHLSLQVQQLTLDCNMHQQKSTVIQNQMRELQAERDQAYLSRDEAQAMITRILIEKDTLRSQIVELQERVFSLQARHSPREQRQSSDENEVGWDSPKSSCDKCSVPIRRRLCRMDAVNPTSQSFSNSESEDPTACSIRSRNAEPPSLDSLRRREGELHTDSSSEAETDSLLDDFVFLAAVGNEDKQEPRHMPCNGHSSDSTPRTSAPPFLMRSRPKAIRITGRVLTISFQGDALLSQLTVVGGNKTGVFVHQVTEGSAADTVGISPGAQIVEVKYEQNQKALRMVLEDSTLEEAVWALGQVTGPCHLSLRSKQDEYVALQQLLQNSETSSGDSFYVRVNMSLPAGPNGTLAVSCNDILHVTNTRPADTKDLWHASQVHPCQLLDLQSGTVPNYYRAQRLLIQTIEDMSFQRKESLKAWRVVAQNKQKTVRIVSTGRQGRNPLWISVEDEPPKSTDSGDSSGSKGCVSLMPYSLVTAHFPPVCRPILLLPTVLGRILDKKLAEWQGFQLCEPEVLSSCEHATRLQRSEILEDCEQGRNGCYTLQSVEKVMNKGIHCVLPLSLDCVRRLHRAKVFPIIIFIGQSARSARKLKSKLQRHGQSEEQLLVCSRREEPLLDKLPCLYHSVAPDSWCDQNSLLTRLRTIIWEEQKKIVWVEPDLW</sequence>
<dbReference type="STRING" id="43700.ENSMALP00000031557"/>
<dbReference type="OrthoDB" id="8795751at2759"/>
<feature type="compositionally biased region" description="Basic and acidic residues" evidence="4">
    <location>
        <begin position="472"/>
        <end position="484"/>
    </location>
</feature>
<dbReference type="RefSeq" id="XP_020451666.1">
    <property type="nucleotide sequence ID" value="XM_020596010.1"/>
</dbReference>
<dbReference type="InterPro" id="IPR011029">
    <property type="entry name" value="DEATH-like_dom_sf"/>
</dbReference>
<dbReference type="CDD" id="cd06736">
    <property type="entry name" value="PDZ_CARD11_CARD14-like"/>
    <property type="match status" value="1"/>
</dbReference>
<feature type="compositionally biased region" description="Low complexity" evidence="4">
    <location>
        <begin position="776"/>
        <end position="785"/>
    </location>
</feature>
<dbReference type="GO" id="GO:0005737">
    <property type="term" value="C:cytoplasm"/>
    <property type="evidence" value="ECO:0007669"/>
    <property type="project" value="TreeGrafter"/>
</dbReference>
<protein>
    <recommendedName>
        <fullName evidence="10">CARD domain-containing protein</fullName>
    </recommendedName>
</protein>
<dbReference type="PROSITE" id="PS50106">
    <property type="entry name" value="PDZ"/>
    <property type="match status" value="1"/>
</dbReference>
<evidence type="ECO:0008006" key="10">
    <source>
        <dbReference type="Google" id="ProtNLM"/>
    </source>
</evidence>
<dbReference type="Gene3D" id="2.30.30.40">
    <property type="entry name" value="SH3 Domains"/>
    <property type="match status" value="1"/>
</dbReference>
<evidence type="ECO:0000256" key="4">
    <source>
        <dbReference type="SAM" id="MobiDB-lite"/>
    </source>
</evidence>
<evidence type="ECO:0000256" key="2">
    <source>
        <dbReference type="ARBA" id="ARBA00023054"/>
    </source>
</evidence>
<dbReference type="KEGG" id="malb:109957833"/>
<dbReference type="FunFam" id="1.10.533.10:FF:000003">
    <property type="entry name" value="Caspase recruitment domain family, member 11"/>
    <property type="match status" value="1"/>
</dbReference>
<feature type="domain" description="Guanylate kinase-like" evidence="5">
    <location>
        <begin position="846"/>
        <end position="967"/>
    </location>
</feature>
<reference evidence="8" key="2">
    <citation type="submission" date="2025-09" db="UniProtKB">
        <authorList>
            <consortium name="Ensembl"/>
        </authorList>
    </citation>
    <scope>IDENTIFICATION</scope>
</reference>
<dbReference type="Pfam" id="PF00619">
    <property type="entry name" value="CARD"/>
    <property type="match status" value="1"/>
</dbReference>
<dbReference type="FunFam" id="2.30.42.10:FF:000254">
    <property type="entry name" value="Caspase recruitment domain family, member 14"/>
    <property type="match status" value="1"/>
</dbReference>
<dbReference type="SUPFAM" id="SSF50156">
    <property type="entry name" value="PDZ domain-like"/>
    <property type="match status" value="1"/>
</dbReference>
<dbReference type="PROSITE" id="PS50052">
    <property type="entry name" value="GUANYLATE_KINASE_2"/>
    <property type="match status" value="1"/>
</dbReference>
<feature type="coiled-coil region" evidence="3">
    <location>
        <begin position="133"/>
        <end position="184"/>
    </location>
</feature>
<organism evidence="8 9">
    <name type="scientific">Monopterus albus</name>
    <name type="common">Swamp eel</name>
    <dbReference type="NCBI Taxonomy" id="43700"/>
    <lineage>
        <taxon>Eukaryota</taxon>
        <taxon>Metazoa</taxon>
        <taxon>Chordata</taxon>
        <taxon>Craniata</taxon>
        <taxon>Vertebrata</taxon>
        <taxon>Euteleostomi</taxon>
        <taxon>Actinopterygii</taxon>
        <taxon>Neopterygii</taxon>
        <taxon>Teleostei</taxon>
        <taxon>Neoteleostei</taxon>
        <taxon>Acanthomorphata</taxon>
        <taxon>Anabantaria</taxon>
        <taxon>Synbranchiformes</taxon>
        <taxon>Synbranchidae</taxon>
        <taxon>Monopterus</taxon>
    </lineage>
</organism>
<dbReference type="InterPro" id="IPR036034">
    <property type="entry name" value="PDZ_sf"/>
</dbReference>
<name>A0A3Q3RCC3_MONAL</name>
<keyword evidence="9" id="KW-1185">Reference proteome</keyword>
<evidence type="ECO:0000259" key="7">
    <source>
        <dbReference type="PROSITE" id="PS50209"/>
    </source>
</evidence>
<keyword evidence="1" id="KW-0597">Phosphoprotein</keyword>
<dbReference type="PANTHER" id="PTHR14559">
    <property type="entry name" value="CASPASE RECRUITMENT DOMAIN FAMILY"/>
    <property type="match status" value="1"/>
</dbReference>
<dbReference type="Gene3D" id="1.10.533.10">
    <property type="entry name" value="Death Domain, Fas"/>
    <property type="match status" value="1"/>
</dbReference>
<dbReference type="InterPro" id="IPR001478">
    <property type="entry name" value="PDZ"/>
</dbReference>
<dbReference type="PROSITE" id="PS50209">
    <property type="entry name" value="CARD"/>
    <property type="match status" value="1"/>
</dbReference>
<dbReference type="SUPFAM" id="SSF52540">
    <property type="entry name" value="P-loop containing nucleoside triphosphate hydrolases"/>
    <property type="match status" value="1"/>
</dbReference>
<feature type="region of interest" description="Disordered" evidence="4">
    <location>
        <begin position="398"/>
        <end position="422"/>
    </location>
</feature>
<evidence type="ECO:0000259" key="6">
    <source>
        <dbReference type="PROSITE" id="PS50106"/>
    </source>
</evidence>
<dbReference type="InterPro" id="IPR008144">
    <property type="entry name" value="Guanylate_kin-like_dom"/>
</dbReference>
<evidence type="ECO:0000313" key="8">
    <source>
        <dbReference type="Ensembl" id="ENSMALP00000031557.1"/>
    </source>
</evidence>
<dbReference type="AlphaFoldDB" id="A0A3Q3RCC3"/>
<dbReference type="Proteomes" id="UP000261600">
    <property type="component" value="Unplaced"/>
</dbReference>
<keyword evidence="2 3" id="KW-0175">Coiled coil</keyword>
<feature type="region of interest" description="Disordered" evidence="4">
    <location>
        <begin position="505"/>
        <end position="532"/>
    </location>
</feature>
<dbReference type="PANTHER" id="PTHR14559:SF1">
    <property type="entry name" value="CASPASE RECRUITMENT DOMAIN-CONTAINING PROTEIN 14"/>
    <property type="match status" value="1"/>
</dbReference>
<feature type="compositionally biased region" description="Polar residues" evidence="4">
    <location>
        <begin position="518"/>
        <end position="527"/>
    </location>
</feature>
<dbReference type="InterPro" id="IPR001315">
    <property type="entry name" value="CARD"/>
</dbReference>
<dbReference type="Pfam" id="PF00625">
    <property type="entry name" value="Guanylate_kin"/>
    <property type="match status" value="1"/>
</dbReference>
<dbReference type="SUPFAM" id="SSF47986">
    <property type="entry name" value="DEATH domain"/>
    <property type="match status" value="1"/>
</dbReference>
<reference evidence="8" key="1">
    <citation type="submission" date="2025-08" db="UniProtKB">
        <authorList>
            <consortium name="Ensembl"/>
        </authorList>
    </citation>
    <scope>IDENTIFICATION</scope>
</reference>
<evidence type="ECO:0000256" key="1">
    <source>
        <dbReference type="ARBA" id="ARBA00022553"/>
    </source>
</evidence>
<feature type="region of interest" description="Disordered" evidence="4">
    <location>
        <begin position="442"/>
        <end position="489"/>
    </location>
</feature>
<dbReference type="InterPro" id="IPR008145">
    <property type="entry name" value="GK/Ca_channel_bsu"/>
</dbReference>
<dbReference type="InterPro" id="IPR027417">
    <property type="entry name" value="P-loop_NTPase"/>
</dbReference>
<dbReference type="GO" id="GO:0042981">
    <property type="term" value="P:regulation of apoptotic process"/>
    <property type="evidence" value="ECO:0007669"/>
    <property type="project" value="InterPro"/>
</dbReference>
<evidence type="ECO:0000313" key="9">
    <source>
        <dbReference type="Proteomes" id="UP000261600"/>
    </source>
</evidence>
<dbReference type="Ensembl" id="ENSMALT00000032107.1">
    <property type="protein sequence ID" value="ENSMALP00000031557.1"/>
    <property type="gene ID" value="ENSMALG00000021776.1"/>
</dbReference>
<dbReference type="Gene3D" id="2.30.42.10">
    <property type="match status" value="1"/>
</dbReference>
<feature type="region of interest" description="Disordered" evidence="4">
    <location>
        <begin position="765"/>
        <end position="785"/>
    </location>
</feature>
<dbReference type="GeneID" id="109957833"/>
<evidence type="ECO:0000256" key="3">
    <source>
        <dbReference type="SAM" id="Coils"/>
    </source>
</evidence>
<accession>A0A3Q3RCC3</accession>
<feature type="domain" description="PDZ" evidence="6">
    <location>
        <begin position="561"/>
        <end position="636"/>
    </location>
</feature>
<dbReference type="CTD" id="79092"/>
<proteinExistence type="predicted"/>
<feature type="domain" description="CARD" evidence="7">
    <location>
        <begin position="16"/>
        <end position="108"/>
    </location>
</feature>
<dbReference type="GO" id="GO:0050700">
    <property type="term" value="F:CARD domain binding"/>
    <property type="evidence" value="ECO:0007669"/>
    <property type="project" value="TreeGrafter"/>
</dbReference>